<dbReference type="InterPro" id="IPR031566">
    <property type="entry name" value="CitMHS_2"/>
</dbReference>
<feature type="transmembrane region" description="Helical" evidence="1">
    <location>
        <begin position="37"/>
        <end position="58"/>
    </location>
</feature>
<reference evidence="3 4" key="1">
    <citation type="submission" date="2014-11" db="EMBL/GenBank/DDBJ databases">
        <title>Genomics and ecophysiology of heterotrophic nitrogen fixing bacteria isolated from estuarine surface water.</title>
        <authorList>
            <person name="Bentzon-Tilia M."/>
            <person name="Severin I."/>
            <person name="Hansen L.H."/>
            <person name="Riemann L."/>
        </authorList>
    </citation>
    <scope>NUCLEOTIDE SEQUENCE [LARGE SCALE GENOMIC DNA]</scope>
    <source>
        <strain evidence="3 4">BAL398</strain>
    </source>
</reference>
<keyword evidence="1" id="KW-0812">Transmembrane</keyword>
<dbReference type="PATRIC" id="fig|1076.23.peg.4805"/>
<feature type="transmembrane region" description="Helical" evidence="1">
    <location>
        <begin position="102"/>
        <end position="122"/>
    </location>
</feature>
<feature type="chain" id="PRO_5002319854" evidence="2">
    <location>
        <begin position="28"/>
        <end position="132"/>
    </location>
</feature>
<dbReference type="EMBL" id="JXXE01000039">
    <property type="protein sequence ID" value="KIZ47805.1"/>
    <property type="molecule type" value="Genomic_DNA"/>
</dbReference>
<keyword evidence="1" id="KW-0472">Membrane</keyword>
<feature type="transmembrane region" description="Helical" evidence="1">
    <location>
        <begin position="70"/>
        <end position="90"/>
    </location>
</feature>
<sequence length="132" mass="14109">MIHSLFNKIRPLLPAIFVLMVPSGAQAAEGLDGAALSWLWAVPFAGILLSIATGPLLFPKIWHAHYGKIAAAWAVLALLPLAVGYGWQLMLASLVHAMLAEYLSFIVLLFALYTVSGGILVTGTMRATPLLN</sequence>
<keyword evidence="1" id="KW-1133">Transmembrane helix</keyword>
<evidence type="ECO:0000256" key="1">
    <source>
        <dbReference type="SAM" id="Phobius"/>
    </source>
</evidence>
<keyword evidence="2" id="KW-0732">Signal</keyword>
<evidence type="ECO:0000313" key="4">
    <source>
        <dbReference type="Proteomes" id="UP000032515"/>
    </source>
</evidence>
<dbReference type="Pfam" id="PF16980">
    <property type="entry name" value="CitMHS_2"/>
    <property type="match status" value="1"/>
</dbReference>
<proteinExistence type="predicted"/>
<evidence type="ECO:0000313" key="3">
    <source>
        <dbReference type="EMBL" id="KIZ47805.1"/>
    </source>
</evidence>
<dbReference type="AlphaFoldDB" id="A0A0D7F4R8"/>
<evidence type="ECO:0000256" key="2">
    <source>
        <dbReference type="SAM" id="SignalP"/>
    </source>
</evidence>
<gene>
    <name evidence="3" type="ORF">OO17_02355</name>
</gene>
<dbReference type="Proteomes" id="UP000032515">
    <property type="component" value="Unassembled WGS sequence"/>
</dbReference>
<name>A0A0D7F4R8_RHOPL</name>
<organism evidence="3 4">
    <name type="scientific">Rhodopseudomonas palustris</name>
    <dbReference type="NCBI Taxonomy" id="1076"/>
    <lineage>
        <taxon>Bacteria</taxon>
        <taxon>Pseudomonadati</taxon>
        <taxon>Pseudomonadota</taxon>
        <taxon>Alphaproteobacteria</taxon>
        <taxon>Hyphomicrobiales</taxon>
        <taxon>Nitrobacteraceae</taxon>
        <taxon>Rhodopseudomonas</taxon>
    </lineage>
</organism>
<protein>
    <submittedName>
        <fullName evidence="3">Sodium:proton antiporter</fullName>
    </submittedName>
</protein>
<feature type="non-terminal residue" evidence="3">
    <location>
        <position position="132"/>
    </location>
</feature>
<feature type="signal peptide" evidence="2">
    <location>
        <begin position="1"/>
        <end position="27"/>
    </location>
</feature>
<comment type="caution">
    <text evidence="3">The sequence shown here is derived from an EMBL/GenBank/DDBJ whole genome shotgun (WGS) entry which is preliminary data.</text>
</comment>
<accession>A0A0D7F4R8</accession>